<comment type="caution">
    <text evidence="1">The sequence shown here is derived from an EMBL/GenBank/DDBJ whole genome shotgun (WGS) entry which is preliminary data.</text>
</comment>
<dbReference type="AlphaFoldDB" id="A0A2H0UWS2"/>
<dbReference type="SUPFAM" id="SSF55608">
    <property type="entry name" value="Homing endonucleases"/>
    <property type="match status" value="1"/>
</dbReference>
<dbReference type="InterPro" id="IPR027434">
    <property type="entry name" value="Homing_endonucl"/>
</dbReference>
<sequence length="123" mass="14369">MLTICFYQDTRHEKPLFWIKKKLGIGYISHRKDGITEFRINGFEQLESIMKGLYPYVKFKKKQVSCVLKILQIIGSKESLFALKKQDKKRIAKAVLQARQENYQSGSKGIEKLKLDLEMLINS</sequence>
<reference evidence="2" key="1">
    <citation type="submission" date="2017-09" db="EMBL/GenBank/DDBJ databases">
        <title>Depth-based differentiation of microbial function through sediment-hosted aquifers and enrichment of novel symbionts in the deep terrestrial subsurface.</title>
        <authorList>
            <person name="Probst A.J."/>
            <person name="Ladd B."/>
            <person name="Jarett J.K."/>
            <person name="Geller-Mcgrath D.E."/>
            <person name="Sieber C.M.K."/>
            <person name="Emerson J.B."/>
            <person name="Anantharaman K."/>
            <person name="Thomas B.C."/>
            <person name="Malmstrom R."/>
            <person name="Stieglmeier M."/>
            <person name="Klingl A."/>
            <person name="Woyke T."/>
            <person name="Ryan C.M."/>
            <person name="Banfield J.F."/>
        </authorList>
    </citation>
    <scope>NUCLEOTIDE SEQUENCE [LARGE SCALE GENOMIC DNA]</scope>
</reference>
<evidence type="ECO:0008006" key="3">
    <source>
        <dbReference type="Google" id="ProtNLM"/>
    </source>
</evidence>
<dbReference type="Proteomes" id="UP000228906">
    <property type="component" value="Unassembled WGS sequence"/>
</dbReference>
<protein>
    <recommendedName>
        <fullName evidence="3">Homing endonuclease LAGLIDADG domain-containing protein</fullName>
    </recommendedName>
</protein>
<dbReference type="Gene3D" id="3.10.28.10">
    <property type="entry name" value="Homing endonucleases"/>
    <property type="match status" value="1"/>
</dbReference>
<evidence type="ECO:0000313" key="1">
    <source>
        <dbReference type="EMBL" id="PIR91278.1"/>
    </source>
</evidence>
<accession>A0A2H0UWS2</accession>
<gene>
    <name evidence="1" type="ORF">COU03_02485</name>
</gene>
<name>A0A2H0UWS2_9BACT</name>
<dbReference type="EMBL" id="PFAV01000044">
    <property type="protein sequence ID" value="PIR91278.1"/>
    <property type="molecule type" value="Genomic_DNA"/>
</dbReference>
<evidence type="ECO:0000313" key="2">
    <source>
        <dbReference type="Proteomes" id="UP000228906"/>
    </source>
</evidence>
<proteinExistence type="predicted"/>
<organism evidence="1 2">
    <name type="scientific">bacterium (Candidatus Gribaldobacteria) CG10_big_fil_rev_8_21_14_0_10_41_12</name>
    <dbReference type="NCBI Taxonomy" id="2014277"/>
    <lineage>
        <taxon>Bacteria</taxon>
        <taxon>Candidatus Gribaldobacteria</taxon>
    </lineage>
</organism>